<dbReference type="InterPro" id="IPR013783">
    <property type="entry name" value="Ig-like_fold"/>
</dbReference>
<evidence type="ECO:0000256" key="6">
    <source>
        <dbReference type="SAM" id="Phobius"/>
    </source>
</evidence>
<dbReference type="NCBIfam" id="TIGR01167">
    <property type="entry name" value="LPXTG_anchor"/>
    <property type="match status" value="1"/>
</dbReference>
<proteinExistence type="predicted"/>
<dbReference type="EMBL" id="CP049886">
    <property type="protein sequence ID" value="QIL46527.1"/>
    <property type="molecule type" value="Genomic_DNA"/>
</dbReference>
<dbReference type="Proteomes" id="UP000500890">
    <property type="component" value="Chromosome"/>
</dbReference>
<name>A0A6G8ANF6_9ENTE</name>
<dbReference type="Gene3D" id="2.60.40.10">
    <property type="entry name" value="Immunoglobulins"/>
    <property type="match status" value="1"/>
</dbReference>
<keyword evidence="9" id="KW-1185">Reference proteome</keyword>
<accession>A0A6G8ANF6</accession>
<keyword evidence="4" id="KW-0572">Peptidoglycan-anchor</keyword>
<feature type="domain" description="Gram-positive cocci surface proteins LPxTG" evidence="7">
    <location>
        <begin position="465"/>
        <end position="500"/>
    </location>
</feature>
<evidence type="ECO:0000313" key="8">
    <source>
        <dbReference type="EMBL" id="QIL46527.1"/>
    </source>
</evidence>
<dbReference type="PROSITE" id="PS50847">
    <property type="entry name" value="GRAM_POS_ANCHORING"/>
    <property type="match status" value="1"/>
</dbReference>
<evidence type="ECO:0000313" key="9">
    <source>
        <dbReference type="Proteomes" id="UP000500890"/>
    </source>
</evidence>
<keyword evidence="6" id="KW-1133">Transmembrane helix</keyword>
<gene>
    <name evidence="8" type="ORF">G7081_05290</name>
</gene>
<feature type="region of interest" description="Disordered" evidence="5">
    <location>
        <begin position="396"/>
        <end position="470"/>
    </location>
</feature>
<dbReference type="InterPro" id="IPR019931">
    <property type="entry name" value="LPXTG_anchor"/>
</dbReference>
<dbReference type="AlphaFoldDB" id="A0A6G8ANF6"/>
<evidence type="ECO:0000256" key="5">
    <source>
        <dbReference type="SAM" id="MobiDB-lite"/>
    </source>
</evidence>
<protein>
    <submittedName>
        <fullName evidence="8">LPXTG cell wall anchor domain-containing protein</fullName>
    </submittedName>
</protein>
<feature type="transmembrane region" description="Helical" evidence="6">
    <location>
        <begin position="475"/>
        <end position="494"/>
    </location>
</feature>
<evidence type="ECO:0000256" key="1">
    <source>
        <dbReference type="ARBA" id="ARBA00022512"/>
    </source>
</evidence>
<keyword evidence="2" id="KW-0964">Secreted</keyword>
<feature type="compositionally biased region" description="Basic and acidic residues" evidence="5">
    <location>
        <begin position="453"/>
        <end position="462"/>
    </location>
</feature>
<sequence length="500" mass="55336">MKKTIQFNKLLVLITIAFTIQSSKSIAVESSELNLSNFNNSEMKAETLNNIDNLQNSEELRDFSRPTIRMSADPSVLQTKLDEYFKSDAFTGAWDSLVNKLVKSKPFEVVTQDFTSEFNKPISSKQNGFKVGRFLDGDFVTHDISADQKTRPYSSEDAPHNDIKEGGRIELPVGENKLESENDQDVIFSWTADKENLQINLEKRVAVQGSLDLAVVFENLSYVIGTFGAGTNSPDAEGETSYQASFKIPAYSAVQVNYRGLPNEVASKVHYDQVGNTITVKSIEAPAGYRLKGESIREITFTDKVEDVDFEYEPIPEIEDKSSLELTADSVDLEFGSEWSPGNYIKQATNDFGEDVKLKVEVSGDNVTTTCPGSYTVIYKLPETNQDSMKMAELKVTVKEKPTDPEKPTTPEKPTDPEKPTTPEKPGETPKDSEVEPEGEKTPESSKVSTQSETKKESKEKAGALPQTGEARNNLMKAAGALVILIATTAYLVINRRKKA</sequence>
<evidence type="ECO:0000259" key="7">
    <source>
        <dbReference type="PROSITE" id="PS50847"/>
    </source>
</evidence>
<dbReference type="KEGG" id="vah:G7081_05290"/>
<organism evidence="8 9">
    <name type="scientific">Vagococcus coleopterorum</name>
    <dbReference type="NCBI Taxonomy" id="2714946"/>
    <lineage>
        <taxon>Bacteria</taxon>
        <taxon>Bacillati</taxon>
        <taxon>Bacillota</taxon>
        <taxon>Bacilli</taxon>
        <taxon>Lactobacillales</taxon>
        <taxon>Enterococcaceae</taxon>
        <taxon>Vagococcus</taxon>
    </lineage>
</organism>
<feature type="compositionally biased region" description="Basic and acidic residues" evidence="5">
    <location>
        <begin position="396"/>
        <end position="444"/>
    </location>
</feature>
<dbReference type="RefSeq" id="WP_166007915.1">
    <property type="nucleotide sequence ID" value="NZ_CP049886.1"/>
</dbReference>
<keyword evidence="6" id="KW-0812">Transmembrane</keyword>
<keyword evidence="6" id="KW-0472">Membrane</keyword>
<keyword evidence="1" id="KW-0134">Cell wall</keyword>
<evidence type="ECO:0000256" key="3">
    <source>
        <dbReference type="ARBA" id="ARBA00022729"/>
    </source>
</evidence>
<evidence type="ECO:0000256" key="4">
    <source>
        <dbReference type="ARBA" id="ARBA00023088"/>
    </source>
</evidence>
<keyword evidence="3" id="KW-0732">Signal</keyword>
<reference evidence="8 9" key="1">
    <citation type="submission" date="2020-03" db="EMBL/GenBank/DDBJ databases">
        <title>Vagococcus sp. nov., isolated from beetles.</title>
        <authorList>
            <person name="Hyun D.-W."/>
            <person name="Bae J.-W."/>
        </authorList>
    </citation>
    <scope>NUCLEOTIDE SEQUENCE [LARGE SCALE GENOMIC DNA]</scope>
    <source>
        <strain evidence="8 9">HDW17A</strain>
    </source>
</reference>
<dbReference type="Pfam" id="PF00746">
    <property type="entry name" value="Gram_pos_anchor"/>
    <property type="match status" value="1"/>
</dbReference>
<evidence type="ECO:0000256" key="2">
    <source>
        <dbReference type="ARBA" id="ARBA00022525"/>
    </source>
</evidence>